<dbReference type="FunFam" id="2.130.10.10:FF:001203">
    <property type="entry name" value="F-box/WD repeat-containing protein 1A"/>
    <property type="match status" value="1"/>
</dbReference>
<evidence type="ECO:0000256" key="4">
    <source>
        <dbReference type="SAM" id="MobiDB-lite"/>
    </source>
</evidence>
<feature type="domain" description="F-box" evidence="5">
    <location>
        <begin position="113"/>
        <end position="159"/>
    </location>
</feature>
<dbReference type="WBParaSite" id="PSAMB.scaffold760size41785.g8432.t1">
    <property type="protein sequence ID" value="PSAMB.scaffold760size41785.g8432.t1"/>
    <property type="gene ID" value="PSAMB.scaffold760size41785.g8432"/>
</dbReference>
<dbReference type="PANTHER" id="PTHR19848:SF8">
    <property type="entry name" value="F-BOX AND WD REPEAT DOMAIN CONTAINING 7"/>
    <property type="match status" value="1"/>
</dbReference>
<dbReference type="SUPFAM" id="SSF81383">
    <property type="entry name" value="F-box domain"/>
    <property type="match status" value="1"/>
</dbReference>
<feature type="repeat" description="WD" evidence="3">
    <location>
        <begin position="214"/>
        <end position="247"/>
    </location>
</feature>
<dbReference type="SUPFAM" id="SSF50978">
    <property type="entry name" value="WD40 repeat-like"/>
    <property type="match status" value="1"/>
</dbReference>
<dbReference type="PROSITE" id="PS50294">
    <property type="entry name" value="WD_REPEATS_REGION"/>
    <property type="match status" value="4"/>
</dbReference>
<feature type="repeat" description="WD" evidence="3">
    <location>
        <begin position="342"/>
        <end position="381"/>
    </location>
</feature>
<dbReference type="PROSITE" id="PS50181">
    <property type="entry name" value="FBOX"/>
    <property type="match status" value="1"/>
</dbReference>
<dbReference type="InterPro" id="IPR019775">
    <property type="entry name" value="WD40_repeat_CS"/>
</dbReference>
<protein>
    <submittedName>
        <fullName evidence="7">F-box domain-containing protein</fullName>
    </submittedName>
</protein>
<dbReference type="CDD" id="cd00200">
    <property type="entry name" value="WD40"/>
    <property type="match status" value="1"/>
</dbReference>
<dbReference type="Gene3D" id="1.20.1280.50">
    <property type="match status" value="1"/>
</dbReference>
<dbReference type="Gene3D" id="2.130.10.10">
    <property type="entry name" value="YVTN repeat-like/Quinoprotein amine dehydrogenase"/>
    <property type="match status" value="2"/>
</dbReference>
<keyword evidence="6" id="KW-1185">Reference proteome</keyword>
<dbReference type="Proteomes" id="UP000887566">
    <property type="component" value="Unplaced"/>
</dbReference>
<feature type="compositionally biased region" description="Polar residues" evidence="4">
    <location>
        <begin position="8"/>
        <end position="19"/>
    </location>
</feature>
<reference evidence="7" key="1">
    <citation type="submission" date="2022-11" db="UniProtKB">
        <authorList>
            <consortium name="WormBaseParasite"/>
        </authorList>
    </citation>
    <scope>IDENTIFICATION</scope>
</reference>
<keyword evidence="2" id="KW-0677">Repeat</keyword>
<feature type="region of interest" description="Disordered" evidence="4">
    <location>
        <begin position="1"/>
        <end position="36"/>
    </location>
</feature>
<evidence type="ECO:0000256" key="3">
    <source>
        <dbReference type="PROSITE-ProRule" id="PRU00221"/>
    </source>
</evidence>
<dbReference type="InterPro" id="IPR001680">
    <property type="entry name" value="WD40_rpt"/>
</dbReference>
<feature type="repeat" description="WD" evidence="3">
    <location>
        <begin position="302"/>
        <end position="341"/>
    </location>
</feature>
<dbReference type="InterPro" id="IPR015943">
    <property type="entry name" value="WD40/YVTN_repeat-like_dom_sf"/>
</dbReference>
<dbReference type="InterPro" id="IPR036047">
    <property type="entry name" value="F-box-like_dom_sf"/>
</dbReference>
<dbReference type="SMART" id="SM00256">
    <property type="entry name" value="FBOX"/>
    <property type="match status" value="1"/>
</dbReference>
<name>A0A914XB47_9BILA</name>
<dbReference type="SMART" id="SM00320">
    <property type="entry name" value="WD40"/>
    <property type="match status" value="5"/>
</dbReference>
<keyword evidence="1 3" id="KW-0853">WD repeat</keyword>
<proteinExistence type="predicted"/>
<feature type="repeat" description="WD" evidence="3">
    <location>
        <begin position="256"/>
        <end position="288"/>
    </location>
</feature>
<evidence type="ECO:0000256" key="2">
    <source>
        <dbReference type="ARBA" id="ARBA00022737"/>
    </source>
</evidence>
<dbReference type="AlphaFoldDB" id="A0A914XB47"/>
<sequence>MFGHRKASTSSNGQHQRNGSGSGNGHSFEPSSSSSLMVNRSQLKRNGLQPNKRPRTDFLEKLNIYRSWLAEFDDDEKNVFIRELLSHSGTSQIHLLSSLLEPRLHQDCPPNCQDPFASVPAPIALLILGYLDPASLCKCARVCRLWRRYANEPYLWKKLCRTPRSYRLSCAAAEKKHLEQFTDCDGVVLWKEAFSERYRLWRNWYAGRCVVRTFEGHTQGISCVQFDADRIVSGSSDNTIRLWDIRTNCGLGTMTLTGHSATVRCLRLDGNRLASGSNDFTIKVWDLSVNPTWSSIACRQTMIGHTNFVRCLQMDCEKIVSGSYDRVLKVWNIENGQCYGTLTGHNEAVLCLQYDGDKVVSGSADNAIKAWDLRSGQCVMTLHNAHQNAVTCLQFDSDRIVSGSLDR</sequence>
<dbReference type="Pfam" id="PF00400">
    <property type="entry name" value="WD40"/>
    <property type="match status" value="5"/>
</dbReference>
<evidence type="ECO:0000313" key="6">
    <source>
        <dbReference type="Proteomes" id="UP000887566"/>
    </source>
</evidence>
<dbReference type="InterPro" id="IPR036322">
    <property type="entry name" value="WD40_repeat_dom_sf"/>
</dbReference>
<dbReference type="PROSITE" id="PS50082">
    <property type="entry name" value="WD_REPEATS_2"/>
    <property type="match status" value="4"/>
</dbReference>
<dbReference type="Pfam" id="PF12937">
    <property type="entry name" value="F-box-like"/>
    <property type="match status" value="1"/>
</dbReference>
<evidence type="ECO:0000259" key="5">
    <source>
        <dbReference type="PROSITE" id="PS50181"/>
    </source>
</evidence>
<organism evidence="6 7">
    <name type="scientific">Plectus sambesii</name>
    <dbReference type="NCBI Taxonomy" id="2011161"/>
    <lineage>
        <taxon>Eukaryota</taxon>
        <taxon>Metazoa</taxon>
        <taxon>Ecdysozoa</taxon>
        <taxon>Nematoda</taxon>
        <taxon>Chromadorea</taxon>
        <taxon>Plectida</taxon>
        <taxon>Plectina</taxon>
        <taxon>Plectoidea</taxon>
        <taxon>Plectidae</taxon>
        <taxon>Plectus</taxon>
    </lineage>
</organism>
<accession>A0A914XB47</accession>
<dbReference type="PANTHER" id="PTHR19848">
    <property type="entry name" value="WD40 REPEAT PROTEIN"/>
    <property type="match status" value="1"/>
</dbReference>
<evidence type="ECO:0000313" key="7">
    <source>
        <dbReference type="WBParaSite" id="PSAMB.scaffold760size41785.g8432.t1"/>
    </source>
</evidence>
<dbReference type="InterPro" id="IPR020472">
    <property type="entry name" value="WD40_PAC1"/>
</dbReference>
<dbReference type="PRINTS" id="PR00320">
    <property type="entry name" value="GPROTEINBRPT"/>
</dbReference>
<evidence type="ECO:0000256" key="1">
    <source>
        <dbReference type="ARBA" id="ARBA00022574"/>
    </source>
</evidence>
<dbReference type="PROSITE" id="PS00678">
    <property type="entry name" value="WD_REPEATS_1"/>
    <property type="match status" value="4"/>
</dbReference>
<dbReference type="InterPro" id="IPR001810">
    <property type="entry name" value="F-box_dom"/>
</dbReference>